<dbReference type="Proteomes" id="UP000756132">
    <property type="component" value="Chromosome 11"/>
</dbReference>
<reference evidence="2" key="2">
    <citation type="journal article" date="2022" name="Microb. Genom.">
        <title>A chromosome-scale genome assembly of the tomato pathogen Cladosporium fulvum reveals a compartmentalized genome architecture and the presence of a dispensable chromosome.</title>
        <authorList>
            <person name="Zaccaron A.Z."/>
            <person name="Chen L.H."/>
            <person name="Samaras A."/>
            <person name="Stergiopoulos I."/>
        </authorList>
    </citation>
    <scope>NUCLEOTIDE SEQUENCE</scope>
    <source>
        <strain evidence="2">Race5_Kim</strain>
    </source>
</reference>
<feature type="compositionally biased region" description="Low complexity" evidence="1">
    <location>
        <begin position="42"/>
        <end position="62"/>
    </location>
</feature>
<dbReference type="RefSeq" id="XP_047767823.1">
    <property type="nucleotide sequence ID" value="XM_047911745.1"/>
</dbReference>
<feature type="region of interest" description="Disordered" evidence="1">
    <location>
        <begin position="181"/>
        <end position="207"/>
    </location>
</feature>
<reference evidence="2" key="1">
    <citation type="submission" date="2021-12" db="EMBL/GenBank/DDBJ databases">
        <authorList>
            <person name="Zaccaron A."/>
            <person name="Stergiopoulos I."/>
        </authorList>
    </citation>
    <scope>NUCLEOTIDE SEQUENCE</scope>
    <source>
        <strain evidence="2">Race5_Kim</strain>
    </source>
</reference>
<keyword evidence="3" id="KW-1185">Reference proteome</keyword>
<protein>
    <submittedName>
        <fullName evidence="2">Uncharacterized protein</fullName>
    </submittedName>
</protein>
<dbReference type="OrthoDB" id="10617619at2759"/>
<evidence type="ECO:0000313" key="2">
    <source>
        <dbReference type="EMBL" id="UJO23457.1"/>
    </source>
</evidence>
<gene>
    <name evidence="2" type="ORF">CLAFUR5_12597</name>
</gene>
<evidence type="ECO:0000256" key="1">
    <source>
        <dbReference type="SAM" id="MobiDB-lite"/>
    </source>
</evidence>
<dbReference type="GeneID" id="71992475"/>
<feature type="compositionally biased region" description="Polar residues" evidence="1">
    <location>
        <begin position="63"/>
        <end position="73"/>
    </location>
</feature>
<accession>A0A9Q8UV41</accession>
<feature type="region of interest" description="Disordered" evidence="1">
    <location>
        <begin position="1"/>
        <end position="83"/>
    </location>
</feature>
<dbReference type="AlphaFoldDB" id="A0A9Q8UV41"/>
<organism evidence="2 3">
    <name type="scientific">Passalora fulva</name>
    <name type="common">Tomato leaf mold</name>
    <name type="synonym">Cladosporium fulvum</name>
    <dbReference type="NCBI Taxonomy" id="5499"/>
    <lineage>
        <taxon>Eukaryota</taxon>
        <taxon>Fungi</taxon>
        <taxon>Dikarya</taxon>
        <taxon>Ascomycota</taxon>
        <taxon>Pezizomycotina</taxon>
        <taxon>Dothideomycetes</taxon>
        <taxon>Dothideomycetidae</taxon>
        <taxon>Mycosphaerellales</taxon>
        <taxon>Mycosphaerellaceae</taxon>
        <taxon>Fulvia</taxon>
    </lineage>
</organism>
<name>A0A9Q8UV41_PASFU</name>
<sequence length="260" mass="28341">MAPINTKITNANANAMLPTRVSDAGPQQGRHHVQTPERFEHPTTSSTAPPTSPLSSMPYSSPLNNRAKASTDPSAPPLSSYLNTTSSADTILTRDWDDIRNDAMLIVASQYTREEALEVINKSRAEITSTTGLDPPLPPITTRQLHQKVSTAITIVANRNNVQREIFKAAFEKARKENGYYSRPGGRGDGLGYGDGDEDVKSSTGRKGKVRMKVNEAGGSNVARFRMVVDRMPVKRWGRRKVVVRSFTGGAFGAEVWEGG</sequence>
<feature type="compositionally biased region" description="Gly residues" evidence="1">
    <location>
        <begin position="185"/>
        <end position="194"/>
    </location>
</feature>
<dbReference type="OMA" id="KMESWGR"/>
<dbReference type="KEGG" id="ffu:CLAFUR5_12597"/>
<proteinExistence type="predicted"/>
<dbReference type="EMBL" id="CP090173">
    <property type="protein sequence ID" value="UJO23457.1"/>
    <property type="molecule type" value="Genomic_DNA"/>
</dbReference>
<evidence type="ECO:0000313" key="3">
    <source>
        <dbReference type="Proteomes" id="UP000756132"/>
    </source>
</evidence>